<name>A0AAN2C8T9_UNVUL</name>
<dbReference type="Pfam" id="PF18306">
    <property type="entry name" value="LDcluster4"/>
    <property type="match status" value="1"/>
</dbReference>
<dbReference type="Gene3D" id="3.40.50.450">
    <property type="match status" value="1"/>
</dbReference>
<dbReference type="InterPro" id="IPR052341">
    <property type="entry name" value="LOG_family_nucleotidases"/>
</dbReference>
<dbReference type="RefSeq" id="WP_317996853.1">
    <property type="nucleotide sequence ID" value="NZ_AP025523.1"/>
</dbReference>
<dbReference type="InterPro" id="IPR041164">
    <property type="entry name" value="LDcluster4"/>
</dbReference>
<dbReference type="KEGG" id="vab:WPS_11110"/>
<gene>
    <name evidence="1" type="ORF">WPS_11110</name>
</gene>
<dbReference type="AlphaFoldDB" id="A0AAN2C8T9"/>
<organism evidence="1 2">
    <name type="scientific">Vulcanimicrobium alpinum</name>
    <dbReference type="NCBI Taxonomy" id="3016050"/>
    <lineage>
        <taxon>Bacteria</taxon>
        <taxon>Bacillati</taxon>
        <taxon>Vulcanimicrobiota</taxon>
        <taxon>Vulcanimicrobiia</taxon>
        <taxon>Vulcanimicrobiales</taxon>
        <taxon>Vulcanimicrobiaceae</taxon>
        <taxon>Vulcanimicrobium</taxon>
    </lineage>
</organism>
<evidence type="ECO:0008006" key="3">
    <source>
        <dbReference type="Google" id="ProtNLM"/>
    </source>
</evidence>
<dbReference type="SUPFAM" id="SSF102405">
    <property type="entry name" value="MCP/YpsA-like"/>
    <property type="match status" value="1"/>
</dbReference>
<accession>A0AAN2C8T9</accession>
<keyword evidence="2" id="KW-1185">Reference proteome</keyword>
<dbReference type="PANTHER" id="PTHR43393">
    <property type="entry name" value="CYTOKININ RIBOSIDE 5'-MONOPHOSPHATE PHOSPHORIBOHYDROLASE"/>
    <property type="match status" value="1"/>
</dbReference>
<dbReference type="GO" id="GO:0005829">
    <property type="term" value="C:cytosol"/>
    <property type="evidence" value="ECO:0007669"/>
    <property type="project" value="TreeGrafter"/>
</dbReference>
<reference evidence="1 2" key="1">
    <citation type="journal article" date="2022" name="ISME Commun">
        <title>Vulcanimicrobium alpinus gen. nov. sp. nov., the first cultivated representative of the candidate phylum 'Eremiobacterota', is a metabolically versatile aerobic anoxygenic phototroph.</title>
        <authorList>
            <person name="Yabe S."/>
            <person name="Muto K."/>
            <person name="Abe K."/>
            <person name="Yokota A."/>
            <person name="Staudigel H."/>
            <person name="Tebo B.M."/>
        </authorList>
    </citation>
    <scope>NUCLEOTIDE SEQUENCE [LARGE SCALE GENOMIC DNA]</scope>
    <source>
        <strain evidence="1 2">WC8-2</strain>
    </source>
</reference>
<proteinExistence type="predicted"/>
<evidence type="ECO:0000313" key="1">
    <source>
        <dbReference type="EMBL" id="BDE05835.1"/>
    </source>
</evidence>
<dbReference type="Proteomes" id="UP001317532">
    <property type="component" value="Chromosome"/>
</dbReference>
<evidence type="ECO:0000313" key="2">
    <source>
        <dbReference type="Proteomes" id="UP001317532"/>
    </source>
</evidence>
<dbReference type="EMBL" id="AP025523">
    <property type="protein sequence ID" value="BDE05835.1"/>
    <property type="molecule type" value="Genomic_DNA"/>
</dbReference>
<dbReference type="PANTHER" id="PTHR43393:SF3">
    <property type="entry name" value="LYSINE DECARBOXYLASE-LIKE PROTEIN"/>
    <property type="match status" value="1"/>
</dbReference>
<protein>
    <recommendedName>
        <fullName evidence="3">Protein containing YHS domain protein</fullName>
    </recommendedName>
</protein>
<sequence>MKTQIGVMGSAGGLITDDELALARRIGTRIAECDCIIVTGACPGLPHAAVLGAHDAGGASLGVSPAHSREEHVRVFESPLEPYSAIVFTGSGLMGREVHNIHSSDFVLFLGGRSGTLGEFAIAYDEGKLIGVLRHSGGISDQFEHIASLVHKETGAVILEDDDPERLVDACLERFQRGDRPSAMAFSDGKHRTDGVRG</sequence>